<dbReference type="AlphaFoldDB" id="A0A556C3A4"/>
<name>A0A556C3A4_BREAU</name>
<keyword evidence="2" id="KW-1133">Transmembrane helix</keyword>
<dbReference type="Proteomes" id="UP000316406">
    <property type="component" value="Unassembled WGS sequence"/>
</dbReference>
<reference evidence="3 4" key="1">
    <citation type="submission" date="2019-07" db="EMBL/GenBank/DDBJ databases">
        <title>Draft genome sequence of Brevibacterium aurantiacum XU54 isolated from Xinjiang China.</title>
        <authorList>
            <person name="Xu X."/>
        </authorList>
    </citation>
    <scope>NUCLEOTIDE SEQUENCE [LARGE SCALE GENOMIC DNA]</scope>
    <source>
        <strain evidence="3 4">XU54</strain>
    </source>
</reference>
<dbReference type="SUPFAM" id="SSF82171">
    <property type="entry name" value="DPP6 N-terminal domain-like"/>
    <property type="match status" value="1"/>
</dbReference>
<accession>A0A556C3A4</accession>
<evidence type="ECO:0000256" key="2">
    <source>
        <dbReference type="SAM" id="Phobius"/>
    </source>
</evidence>
<dbReference type="EMBL" id="VLTK01000025">
    <property type="protein sequence ID" value="TSI11892.1"/>
    <property type="molecule type" value="Genomic_DNA"/>
</dbReference>
<sequence>MNPRITITSGYMTVRAPGYPDVAVDSWVEAIALIRHTFHVAELVVGVEQAGRRFLYTVTPEVVTTAAPDASPSIFVRSAPWMVEAHELSADPAYSADRDSAFELAVQALPFLADNPAAVGGLIIDGQGNRHEVTVTTNGVHDGAMAQSQPGMEVTTTSDDLPMIDDDFLNADASVSEEGLFDTDTSVWIDDGVDDNEIIRSRMSNRPRGRKAVTGLIVAAVAIVGLMSTGIAVGAQFFGGKDEKEATTQASGFTKTVAGFSADKLSTEWSRGVGARSRVGGTPDGKFVATVSSDNVLTVSDEATGDEVSALPLPGIPDIGPRGSIIDGKQAIIAQNGDTVTVWRQEAKAYTVDLSDLDTESVITFSGAEPLVATIDGKRTWRFGDGKLESWSKIPDRMRPYAMLDNGQVATGATDPYRIEFFDKSGKSKKKVGLKPPKGGKEIQRWIRVTDHYALLAWKTKGNIVSVSVNDITNGKVLASEEFTESSLKDSSAITSDNSDIIAFPGGLVVPTGDSGKPKLFKVNGFVPSSISGKYSYGRDKSGARAMVDAEGRLSTLTSDQTIPWLVTASGIAVALDDNTAYALKPDLGLPTGKPTDSESPEPTESVKKDPKPSDEDKL</sequence>
<comment type="caution">
    <text evidence="3">The sequence shown here is derived from an EMBL/GenBank/DDBJ whole genome shotgun (WGS) entry which is preliminary data.</text>
</comment>
<feature type="compositionally biased region" description="Basic and acidic residues" evidence="1">
    <location>
        <begin position="605"/>
        <end position="619"/>
    </location>
</feature>
<gene>
    <name evidence="3" type="ORF">FO013_21510</name>
</gene>
<keyword evidence="4" id="KW-1185">Reference proteome</keyword>
<dbReference type="RefSeq" id="WP_143924607.1">
    <property type="nucleotide sequence ID" value="NZ_VLTK01000025.1"/>
</dbReference>
<keyword evidence="2" id="KW-0472">Membrane</keyword>
<proteinExistence type="predicted"/>
<evidence type="ECO:0000313" key="4">
    <source>
        <dbReference type="Proteomes" id="UP000316406"/>
    </source>
</evidence>
<feature type="region of interest" description="Disordered" evidence="1">
    <location>
        <begin position="585"/>
        <end position="619"/>
    </location>
</feature>
<dbReference type="OrthoDB" id="9882240at2"/>
<protein>
    <submittedName>
        <fullName evidence="3">Uncharacterized protein</fullName>
    </submittedName>
</protein>
<keyword evidence="2" id="KW-0812">Transmembrane</keyword>
<evidence type="ECO:0000256" key="1">
    <source>
        <dbReference type="SAM" id="MobiDB-lite"/>
    </source>
</evidence>
<evidence type="ECO:0000313" key="3">
    <source>
        <dbReference type="EMBL" id="TSI11892.1"/>
    </source>
</evidence>
<feature type="transmembrane region" description="Helical" evidence="2">
    <location>
        <begin position="212"/>
        <end position="238"/>
    </location>
</feature>
<organism evidence="3 4">
    <name type="scientific">Brevibacterium aurantiacum</name>
    <dbReference type="NCBI Taxonomy" id="273384"/>
    <lineage>
        <taxon>Bacteria</taxon>
        <taxon>Bacillati</taxon>
        <taxon>Actinomycetota</taxon>
        <taxon>Actinomycetes</taxon>
        <taxon>Micrococcales</taxon>
        <taxon>Brevibacteriaceae</taxon>
        <taxon>Brevibacterium</taxon>
    </lineage>
</organism>